<dbReference type="Proteomes" id="UP001159363">
    <property type="component" value="Chromosome 6"/>
</dbReference>
<dbReference type="EMBL" id="JARBHB010000007">
    <property type="protein sequence ID" value="KAJ8879083.1"/>
    <property type="molecule type" value="Genomic_DNA"/>
</dbReference>
<accession>A0ABQ9H4I6</accession>
<reference evidence="1 2" key="1">
    <citation type="submission" date="2023-02" db="EMBL/GenBank/DDBJ databases">
        <title>LHISI_Scaffold_Assembly.</title>
        <authorList>
            <person name="Stuart O.P."/>
            <person name="Cleave R."/>
            <person name="Magrath M.J.L."/>
            <person name="Mikheyev A.S."/>
        </authorList>
    </citation>
    <scope>NUCLEOTIDE SEQUENCE [LARGE SCALE GENOMIC DNA]</scope>
    <source>
        <strain evidence="1">Daus_M_001</strain>
        <tissue evidence="1">Leg muscle</tissue>
    </source>
</reference>
<gene>
    <name evidence="1" type="ORF">PR048_019689</name>
</gene>
<evidence type="ECO:0000313" key="2">
    <source>
        <dbReference type="Proteomes" id="UP001159363"/>
    </source>
</evidence>
<sequence>MQLLLLVPQGQLQDSLPLTKHTTHSPLCYILSAMPLLTAADMHELTNITLTFIAACDLNVKHTTLNCRSCTANQECNNNIVHAPLELTFDPPNFRH</sequence>
<name>A0ABQ9H4I6_9NEOP</name>
<comment type="caution">
    <text evidence="1">The sequence shown here is derived from an EMBL/GenBank/DDBJ whole genome shotgun (WGS) entry which is preliminary data.</text>
</comment>
<proteinExistence type="predicted"/>
<protein>
    <submittedName>
        <fullName evidence="1">Uncharacterized protein</fullName>
    </submittedName>
</protein>
<organism evidence="1 2">
    <name type="scientific">Dryococelus australis</name>
    <dbReference type="NCBI Taxonomy" id="614101"/>
    <lineage>
        <taxon>Eukaryota</taxon>
        <taxon>Metazoa</taxon>
        <taxon>Ecdysozoa</taxon>
        <taxon>Arthropoda</taxon>
        <taxon>Hexapoda</taxon>
        <taxon>Insecta</taxon>
        <taxon>Pterygota</taxon>
        <taxon>Neoptera</taxon>
        <taxon>Polyneoptera</taxon>
        <taxon>Phasmatodea</taxon>
        <taxon>Verophasmatodea</taxon>
        <taxon>Anareolatae</taxon>
        <taxon>Phasmatidae</taxon>
        <taxon>Eurycanthinae</taxon>
        <taxon>Dryococelus</taxon>
    </lineage>
</organism>
<keyword evidence="2" id="KW-1185">Reference proteome</keyword>
<evidence type="ECO:0000313" key="1">
    <source>
        <dbReference type="EMBL" id="KAJ8879083.1"/>
    </source>
</evidence>